<organism evidence="1 2">
    <name type="scientific">Chlamydomonas incerta</name>
    <dbReference type="NCBI Taxonomy" id="51695"/>
    <lineage>
        <taxon>Eukaryota</taxon>
        <taxon>Viridiplantae</taxon>
        <taxon>Chlorophyta</taxon>
        <taxon>core chlorophytes</taxon>
        <taxon>Chlorophyceae</taxon>
        <taxon>CS clade</taxon>
        <taxon>Chlamydomonadales</taxon>
        <taxon>Chlamydomonadaceae</taxon>
        <taxon>Chlamydomonas</taxon>
    </lineage>
</organism>
<evidence type="ECO:0000313" key="1">
    <source>
        <dbReference type="EMBL" id="KAG2438090.1"/>
    </source>
</evidence>
<evidence type="ECO:0000313" key="2">
    <source>
        <dbReference type="Proteomes" id="UP000650467"/>
    </source>
</evidence>
<reference evidence="1" key="1">
    <citation type="journal article" date="2020" name="bioRxiv">
        <title>Comparative genomics of Chlamydomonas.</title>
        <authorList>
            <person name="Craig R.J."/>
            <person name="Hasan A.R."/>
            <person name="Ness R.W."/>
            <person name="Keightley P.D."/>
        </authorList>
    </citation>
    <scope>NUCLEOTIDE SEQUENCE</scope>
    <source>
        <strain evidence="1">SAG 7.73</strain>
    </source>
</reference>
<accession>A0A835TG49</accession>
<keyword evidence="2" id="KW-1185">Reference proteome</keyword>
<comment type="caution">
    <text evidence="1">The sequence shown here is derived from an EMBL/GenBank/DDBJ whole genome shotgun (WGS) entry which is preliminary data.</text>
</comment>
<dbReference type="AlphaFoldDB" id="A0A835TG49"/>
<sequence length="94" mass="10771">MPVVMEGSPAWGIGYRYDALWGYDPYMEDYVMGIDDYVASFVKPYVKGDRYYSQHYPGGSWGVHGGIPEADLFNLLDLRTYHPLRGATHAVQYR</sequence>
<gene>
    <name evidence="1" type="ORF">HXX76_005699</name>
</gene>
<name>A0A835TG49_CHLIN</name>
<dbReference type="EMBL" id="JAEHOC010000010">
    <property type="protein sequence ID" value="KAG2438090.1"/>
    <property type="molecule type" value="Genomic_DNA"/>
</dbReference>
<dbReference type="Proteomes" id="UP000650467">
    <property type="component" value="Unassembled WGS sequence"/>
</dbReference>
<proteinExistence type="predicted"/>
<protein>
    <submittedName>
        <fullName evidence="1">Uncharacterized protein</fullName>
    </submittedName>
</protein>